<dbReference type="GO" id="GO:0006383">
    <property type="term" value="P:transcription by RNA polymerase III"/>
    <property type="evidence" value="ECO:0007669"/>
    <property type="project" value="InterPro"/>
</dbReference>
<dbReference type="InterPro" id="IPR019734">
    <property type="entry name" value="TPR_rpt"/>
</dbReference>
<feature type="region of interest" description="Disordered" evidence="1">
    <location>
        <begin position="1"/>
        <end position="33"/>
    </location>
</feature>
<dbReference type="SUPFAM" id="SSF48452">
    <property type="entry name" value="TPR-like"/>
    <property type="match status" value="2"/>
</dbReference>
<dbReference type="InterPro" id="IPR039340">
    <property type="entry name" value="Tfc4/TFIIIC-102/Sfc4"/>
</dbReference>
<proteinExistence type="predicted"/>
<dbReference type="EMBL" id="BQKI01000016">
    <property type="protein sequence ID" value="GJN09513.1"/>
    <property type="molecule type" value="Genomic_DNA"/>
</dbReference>
<dbReference type="AlphaFoldDB" id="A0AAV5DG65"/>
<accession>A0AAV5DG65</accession>
<evidence type="ECO:0000256" key="1">
    <source>
        <dbReference type="SAM" id="MobiDB-lite"/>
    </source>
</evidence>
<keyword evidence="3" id="KW-1185">Reference proteome</keyword>
<sequence length="784" mass="90671">MGGDGGDGWANTSEEGNWDHGMEEYDDEEEEDGYEFVGAEDAMQCVEMAERRTAARAHNYEELATRKSKALTEEQPHRCQISLLEQFQQLPFSIPNTWLLRWHYPWWIARRLHLPPTLLRSSGCNMVVFQHKDIFNTSDCSQSSSREESSKRPRKDNLSEAEAATMFDQLMEGFGLRRRKRSKEIWKKDDAPLARYCILKAMRADPEDTGLKYVGTDIYRKLHDYQKAAVIYEQIVKVDPANVFVRKVAAQVFLENVHLEPSKDNIDVIKELAETFENMGQYEYAVKFYLMIENVAGHNDCTSYVKIAQCYMILGKKREVVPYFYKALQSMTDNIDIRITLSLLLIDEDKTDEAVALLSPPKSSEFQFYNTPDLQKPWWHDGKVKMQLAKIYYDTGKLEKFVDTIFLTVLETLNIEHENQKVHTFFHVRSKNKPTDKELHERVKVLGEQDPNIIFQGIRPIASPGELQMANRAKKMIEKRAALNEDIKPDDLRRTKQVLPVPDLLTNIENHQLVLNLCRTLALLQRYQEALQIINHTLNLGNGLSVEYKEELRSLGAQITYRAPDLRQGFKYVRYVVEQHPYSLSAWNSFYKVTSRIEDISLKKFIRRIRKEKADCVPPIIISGHRFTDLCQHQDAARDYLEAYKLEPENPLINLCVGTALINLALGFRLQNKNQCMVQGFAFLYKYLCLCANSQEALYNIARAYHHIGFTTLAAVYYEKALAIDVKDHHIPRLPYEAGSCAVQDLRPGYCNVRSEAAFNLHLIYKWSGATDLARRILRVYCAL</sequence>
<comment type="caution">
    <text evidence="2">The sequence shown here is derived from an EMBL/GenBank/DDBJ whole genome shotgun (WGS) entry which is preliminary data.</text>
</comment>
<evidence type="ECO:0000313" key="2">
    <source>
        <dbReference type="EMBL" id="GJN09513.1"/>
    </source>
</evidence>
<dbReference type="Pfam" id="PF13181">
    <property type="entry name" value="TPR_8"/>
    <property type="match status" value="1"/>
</dbReference>
<dbReference type="PANTHER" id="PTHR23082:SF0">
    <property type="entry name" value="GENERAL TRANSCRIPTION FACTOR 3C POLYPEPTIDE 3"/>
    <property type="match status" value="1"/>
</dbReference>
<dbReference type="SMART" id="SM00028">
    <property type="entry name" value="TPR"/>
    <property type="match status" value="5"/>
</dbReference>
<organism evidence="2 3">
    <name type="scientific">Eleusine coracana subsp. coracana</name>
    <dbReference type="NCBI Taxonomy" id="191504"/>
    <lineage>
        <taxon>Eukaryota</taxon>
        <taxon>Viridiplantae</taxon>
        <taxon>Streptophyta</taxon>
        <taxon>Embryophyta</taxon>
        <taxon>Tracheophyta</taxon>
        <taxon>Spermatophyta</taxon>
        <taxon>Magnoliopsida</taxon>
        <taxon>Liliopsida</taxon>
        <taxon>Poales</taxon>
        <taxon>Poaceae</taxon>
        <taxon>PACMAD clade</taxon>
        <taxon>Chloridoideae</taxon>
        <taxon>Cynodonteae</taxon>
        <taxon>Eleusininae</taxon>
        <taxon>Eleusine</taxon>
    </lineage>
</organism>
<name>A0AAV5DG65_ELECO</name>
<dbReference type="InterPro" id="IPR011990">
    <property type="entry name" value="TPR-like_helical_dom_sf"/>
</dbReference>
<dbReference type="FunFam" id="1.25.40.10:FF:000413">
    <property type="entry name" value="General transcription factor 3C polypeptide 3"/>
    <property type="match status" value="1"/>
</dbReference>
<reference evidence="2" key="2">
    <citation type="submission" date="2021-12" db="EMBL/GenBank/DDBJ databases">
        <title>Resequencing data analysis of finger millet.</title>
        <authorList>
            <person name="Hatakeyama M."/>
            <person name="Aluri S."/>
            <person name="Balachadran M.T."/>
            <person name="Sivarajan S.R."/>
            <person name="Poveda L."/>
            <person name="Shimizu-Inatsugi R."/>
            <person name="Schlapbach R."/>
            <person name="Sreeman S.M."/>
            <person name="Shimizu K.K."/>
        </authorList>
    </citation>
    <scope>NUCLEOTIDE SEQUENCE</scope>
</reference>
<feature type="region of interest" description="Disordered" evidence="1">
    <location>
        <begin position="138"/>
        <end position="158"/>
    </location>
</feature>
<dbReference type="Proteomes" id="UP001054889">
    <property type="component" value="Unassembled WGS sequence"/>
</dbReference>
<gene>
    <name evidence="2" type="primary">ga27527</name>
    <name evidence="2" type="ORF">PR202_ga27527</name>
</gene>
<dbReference type="Gene3D" id="1.25.40.10">
    <property type="entry name" value="Tetratricopeptide repeat domain"/>
    <property type="match status" value="2"/>
</dbReference>
<feature type="compositionally biased region" description="Basic and acidic residues" evidence="1">
    <location>
        <begin position="145"/>
        <end position="158"/>
    </location>
</feature>
<dbReference type="GO" id="GO:0000127">
    <property type="term" value="C:transcription factor TFIIIC complex"/>
    <property type="evidence" value="ECO:0007669"/>
    <property type="project" value="TreeGrafter"/>
</dbReference>
<dbReference type="PANTHER" id="PTHR23082">
    <property type="entry name" value="TRANSCRIPTION INITIATION FACTOR IIIC TFIIIC , POLYPEPTIDE 3-RELATED"/>
    <property type="match status" value="1"/>
</dbReference>
<protein>
    <recommendedName>
        <fullName evidence="4">General transcription factor 3C polypeptide 3</fullName>
    </recommendedName>
</protein>
<evidence type="ECO:0008006" key="4">
    <source>
        <dbReference type="Google" id="ProtNLM"/>
    </source>
</evidence>
<reference evidence="2" key="1">
    <citation type="journal article" date="2018" name="DNA Res.">
        <title>Multiple hybrid de novo genome assembly of finger millet, an orphan allotetraploid crop.</title>
        <authorList>
            <person name="Hatakeyama M."/>
            <person name="Aluri S."/>
            <person name="Balachadran M.T."/>
            <person name="Sivarajan S.R."/>
            <person name="Patrignani A."/>
            <person name="Gruter S."/>
            <person name="Poveda L."/>
            <person name="Shimizu-Inatsugi R."/>
            <person name="Baeten J."/>
            <person name="Francoijs K.J."/>
            <person name="Nataraja K.N."/>
            <person name="Reddy Y.A.N."/>
            <person name="Phadnis S."/>
            <person name="Ravikumar R.L."/>
            <person name="Schlapbach R."/>
            <person name="Sreeman S.M."/>
            <person name="Shimizu K.K."/>
        </authorList>
    </citation>
    <scope>NUCLEOTIDE SEQUENCE</scope>
</reference>
<feature type="compositionally biased region" description="Acidic residues" evidence="1">
    <location>
        <begin position="24"/>
        <end position="33"/>
    </location>
</feature>
<evidence type="ECO:0000313" key="3">
    <source>
        <dbReference type="Proteomes" id="UP001054889"/>
    </source>
</evidence>